<accession>A0A1T5A4W8</accession>
<dbReference type="InterPro" id="IPR015077">
    <property type="entry name" value="DUF1858"/>
</dbReference>
<keyword evidence="4" id="KW-1185">Reference proteome</keyword>
<dbReference type="EMBL" id="FUYR01000001">
    <property type="protein sequence ID" value="SKB29879.1"/>
    <property type="molecule type" value="Genomic_DNA"/>
</dbReference>
<evidence type="ECO:0000313" key="3">
    <source>
        <dbReference type="EMBL" id="SKB29879.1"/>
    </source>
</evidence>
<sequence length="276" mass="30904">MKTLPINGKTKISTLIKANPLVIDTLADFNPHFRKLKNPVLRNLLTSRVNIFEACRIGGCDPEDFMAKMSSLGFEIENSIHFAQTGIVQSDSTNSAAGLKVLELDVRPLLAEGNDPLKAILAELKAMKTDECLKVINTFEPIPLISLLKKQGFNSWTQQEGPGLVNTFFLRSSGNAVPTQTPVLAAEKVISAVDFDQKANAFRPERLHTIDVRDLEMPQPMIRILEELQVLKKDEALFVYHKKLPVYLLPELADRGYTYYTEDSSDGKLNMLIYKV</sequence>
<feature type="domain" description="DUF1858" evidence="1">
    <location>
        <begin position="6"/>
        <end position="66"/>
    </location>
</feature>
<dbReference type="RefSeq" id="WP_079700813.1">
    <property type="nucleotide sequence ID" value="NZ_FUYR01000001.1"/>
</dbReference>
<dbReference type="SUPFAM" id="SSF64307">
    <property type="entry name" value="SirA-like"/>
    <property type="match status" value="1"/>
</dbReference>
<reference evidence="4" key="1">
    <citation type="submission" date="2017-02" db="EMBL/GenBank/DDBJ databases">
        <authorList>
            <person name="Varghese N."/>
            <person name="Submissions S."/>
        </authorList>
    </citation>
    <scope>NUCLEOTIDE SEQUENCE [LARGE SCALE GENOMIC DNA]</scope>
    <source>
        <strain evidence="4">DSM 22385</strain>
    </source>
</reference>
<evidence type="ECO:0000313" key="4">
    <source>
        <dbReference type="Proteomes" id="UP000189981"/>
    </source>
</evidence>
<evidence type="ECO:0000259" key="2">
    <source>
        <dbReference type="Pfam" id="PF10006"/>
    </source>
</evidence>
<dbReference type="SUPFAM" id="SSF140683">
    <property type="entry name" value="SP0561-like"/>
    <property type="match status" value="1"/>
</dbReference>
<dbReference type="STRING" id="572036.SAMN05661099_0315"/>
<dbReference type="Pfam" id="PF10006">
    <property type="entry name" value="DUF2249"/>
    <property type="match status" value="2"/>
</dbReference>
<organism evidence="3 4">
    <name type="scientific">Daejeonella lutea</name>
    <dbReference type="NCBI Taxonomy" id="572036"/>
    <lineage>
        <taxon>Bacteria</taxon>
        <taxon>Pseudomonadati</taxon>
        <taxon>Bacteroidota</taxon>
        <taxon>Sphingobacteriia</taxon>
        <taxon>Sphingobacteriales</taxon>
        <taxon>Sphingobacteriaceae</taxon>
        <taxon>Daejeonella</taxon>
    </lineage>
</organism>
<evidence type="ECO:0008006" key="5">
    <source>
        <dbReference type="Google" id="ProtNLM"/>
    </source>
</evidence>
<dbReference type="Gene3D" id="1.10.3910.10">
    <property type="entry name" value="SP0561-like"/>
    <property type="match status" value="1"/>
</dbReference>
<evidence type="ECO:0000259" key="1">
    <source>
        <dbReference type="Pfam" id="PF08984"/>
    </source>
</evidence>
<dbReference type="AlphaFoldDB" id="A0A1T5A4W8"/>
<gene>
    <name evidence="3" type="ORF">SAMN05661099_0315</name>
</gene>
<dbReference type="InterPro" id="IPR036868">
    <property type="entry name" value="TusA-like_sf"/>
</dbReference>
<name>A0A1T5A4W8_9SPHI</name>
<dbReference type="Proteomes" id="UP000189981">
    <property type="component" value="Unassembled WGS sequence"/>
</dbReference>
<feature type="domain" description="DUF2249" evidence="2">
    <location>
        <begin position="209"/>
        <end position="273"/>
    </location>
</feature>
<dbReference type="Pfam" id="PF08984">
    <property type="entry name" value="DUF1858"/>
    <property type="match status" value="1"/>
</dbReference>
<dbReference type="InterPro" id="IPR038062">
    <property type="entry name" value="ScdA-like_N_sf"/>
</dbReference>
<proteinExistence type="predicted"/>
<protein>
    <recommendedName>
        <fullName evidence="5">DUF2249 domain-containing protein</fullName>
    </recommendedName>
</protein>
<feature type="domain" description="DUF2249" evidence="2">
    <location>
        <begin position="103"/>
        <end position="168"/>
    </location>
</feature>
<dbReference type="InterPro" id="IPR018720">
    <property type="entry name" value="DUF2249"/>
</dbReference>
<dbReference type="OrthoDB" id="128918at2"/>